<name>A0ACC2P4B6_9HYME</name>
<accession>A0ACC2P4B6</accession>
<feature type="non-terminal residue" evidence="1">
    <location>
        <position position="248"/>
    </location>
</feature>
<keyword evidence="2" id="KW-1185">Reference proteome</keyword>
<evidence type="ECO:0000313" key="2">
    <source>
        <dbReference type="Proteomes" id="UP001239111"/>
    </source>
</evidence>
<proteinExistence type="predicted"/>
<organism evidence="1 2">
    <name type="scientific">Eretmocerus hayati</name>
    <dbReference type="NCBI Taxonomy" id="131215"/>
    <lineage>
        <taxon>Eukaryota</taxon>
        <taxon>Metazoa</taxon>
        <taxon>Ecdysozoa</taxon>
        <taxon>Arthropoda</taxon>
        <taxon>Hexapoda</taxon>
        <taxon>Insecta</taxon>
        <taxon>Pterygota</taxon>
        <taxon>Neoptera</taxon>
        <taxon>Endopterygota</taxon>
        <taxon>Hymenoptera</taxon>
        <taxon>Apocrita</taxon>
        <taxon>Proctotrupomorpha</taxon>
        <taxon>Chalcidoidea</taxon>
        <taxon>Aphelinidae</taxon>
        <taxon>Aphelininae</taxon>
        <taxon>Eretmocerus</taxon>
    </lineage>
</organism>
<comment type="caution">
    <text evidence="1">The sequence shown here is derived from an EMBL/GenBank/DDBJ whole genome shotgun (WGS) entry which is preliminary data.</text>
</comment>
<evidence type="ECO:0000313" key="1">
    <source>
        <dbReference type="EMBL" id="KAJ8677277.1"/>
    </source>
</evidence>
<protein>
    <submittedName>
        <fullName evidence="1">Uncharacterized protein</fullName>
    </submittedName>
</protein>
<gene>
    <name evidence="1" type="ORF">QAD02_013064</name>
</gene>
<dbReference type="EMBL" id="CM056742">
    <property type="protein sequence ID" value="KAJ8677277.1"/>
    <property type="molecule type" value="Genomic_DNA"/>
</dbReference>
<reference evidence="1" key="1">
    <citation type="submission" date="2023-04" db="EMBL/GenBank/DDBJ databases">
        <title>A chromosome-level genome assembly of the parasitoid wasp Eretmocerus hayati.</title>
        <authorList>
            <person name="Zhong Y."/>
            <person name="Liu S."/>
            <person name="Liu Y."/>
        </authorList>
    </citation>
    <scope>NUCLEOTIDE SEQUENCE</scope>
    <source>
        <strain evidence="1">ZJU_SS_LIU_2023</strain>
    </source>
</reference>
<dbReference type="Proteomes" id="UP001239111">
    <property type="component" value="Chromosome 2"/>
</dbReference>
<sequence length="248" mass="27554">MTFPVTSTSALITPDPGQGFSPVSGTLHHLTQPISSDRVRIETGVSQTDLIPIHYDPMIAKLIVWGSSRNDSLRLLRSKLADYQIVGVKTNINFIKKICMHTDFRDCDLHTGFIENSGISFGDKMQIPSRAILDVTLGFVLSRANILLDSASTSGMLNPFAFGTNLRFNHHPATHLSFIIEDQEVSTDVRNISGRTFFVRISGTNVWNTIKGSLNERNNELELRSEVDGVMRISSLFVAGNEFHLFSD</sequence>